<dbReference type="AlphaFoldDB" id="A0A9Q1CK08"/>
<dbReference type="InterPro" id="IPR017972">
    <property type="entry name" value="Cyt_P450_CS"/>
</dbReference>
<keyword evidence="2 3" id="KW-0349">Heme</keyword>
<dbReference type="GO" id="GO:0033781">
    <property type="term" value="F:cholesterol 24-hydroxylase activity"/>
    <property type="evidence" value="ECO:0007669"/>
    <property type="project" value="InterPro"/>
</dbReference>
<dbReference type="GO" id="GO:0020037">
    <property type="term" value="F:heme binding"/>
    <property type="evidence" value="ECO:0007669"/>
    <property type="project" value="InterPro"/>
</dbReference>
<dbReference type="InterPro" id="IPR002401">
    <property type="entry name" value="Cyt_P450_E_grp-I"/>
</dbReference>
<name>A0A9Q1CK08_HOLLE</name>
<comment type="similarity">
    <text evidence="1 3">Belongs to the cytochrome P450 family.</text>
</comment>
<dbReference type="PROSITE" id="PS00086">
    <property type="entry name" value="CYTOCHROME_P450"/>
    <property type="match status" value="1"/>
</dbReference>
<dbReference type="InterPro" id="IPR001128">
    <property type="entry name" value="Cyt_P450"/>
</dbReference>
<dbReference type="InterPro" id="IPR039983">
    <property type="entry name" value="CYP46A1"/>
</dbReference>
<keyword evidence="3" id="KW-0503">Monooxygenase</keyword>
<keyword evidence="6" id="KW-1185">Reference proteome</keyword>
<evidence type="ECO:0000313" key="6">
    <source>
        <dbReference type="Proteomes" id="UP001152320"/>
    </source>
</evidence>
<evidence type="ECO:0000256" key="2">
    <source>
        <dbReference type="PIRSR" id="PIRSR602401-1"/>
    </source>
</evidence>
<dbReference type="PANTHER" id="PTHR24293:SF0">
    <property type="entry name" value="CYP46A1 PROTEIN-RELATED"/>
    <property type="match status" value="1"/>
</dbReference>
<dbReference type="OrthoDB" id="1470350at2759"/>
<dbReference type="Proteomes" id="UP001152320">
    <property type="component" value="Chromosome 3"/>
</dbReference>
<dbReference type="Pfam" id="PF00067">
    <property type="entry name" value="p450"/>
    <property type="match status" value="1"/>
</dbReference>
<keyword evidence="4" id="KW-0472">Membrane</keyword>
<evidence type="ECO:0000256" key="1">
    <source>
        <dbReference type="ARBA" id="ARBA00010617"/>
    </source>
</evidence>
<comment type="caution">
    <text evidence="5">The sequence shown here is derived from an EMBL/GenBank/DDBJ whole genome shotgun (WGS) entry which is preliminary data.</text>
</comment>
<evidence type="ECO:0000256" key="4">
    <source>
        <dbReference type="SAM" id="Phobius"/>
    </source>
</evidence>
<dbReference type="GO" id="GO:0005506">
    <property type="term" value="F:iron ion binding"/>
    <property type="evidence" value="ECO:0007669"/>
    <property type="project" value="InterPro"/>
</dbReference>
<dbReference type="InterPro" id="IPR036396">
    <property type="entry name" value="Cyt_P450_sf"/>
</dbReference>
<dbReference type="CDD" id="cd20613">
    <property type="entry name" value="CYP46A1-like"/>
    <property type="match status" value="1"/>
</dbReference>
<gene>
    <name evidence="5" type="ORF">HOLleu_09124</name>
</gene>
<dbReference type="Gene3D" id="1.10.630.10">
    <property type="entry name" value="Cytochrome P450"/>
    <property type="match status" value="1"/>
</dbReference>
<reference evidence="5" key="1">
    <citation type="submission" date="2021-10" db="EMBL/GenBank/DDBJ databases">
        <title>Tropical sea cucumber genome reveals ecological adaptation and Cuvierian tubules defense mechanism.</title>
        <authorList>
            <person name="Chen T."/>
        </authorList>
    </citation>
    <scope>NUCLEOTIDE SEQUENCE</scope>
    <source>
        <strain evidence="5">Nanhai2018</strain>
        <tissue evidence="5">Muscle</tissue>
    </source>
</reference>
<dbReference type="PRINTS" id="PR00463">
    <property type="entry name" value="EP450I"/>
</dbReference>
<proteinExistence type="inferred from homology"/>
<feature type="transmembrane region" description="Helical" evidence="4">
    <location>
        <begin position="12"/>
        <end position="31"/>
    </location>
</feature>
<sequence length="498" mass="57473">MMLTIILLKYTALVVLAVVLGAFLAACVFLYRLHSRYDHLPGPKRTNFFTGNASEFRSAVENQTPFIHRMLELQQEFGPVNVIFFFHQAFLSVADPATVKALLMDDVHTKPDTYKMLYEVYGVRFMGKGLVTEQDHSKWYNHRKIFNPAFHRKHLMGLMSYFSISSDKLVIKLKDDVDTGKAVSLMDGFSRTTLDVIAKAGIGMTQELILDESPFVEAVITSLKGMLNKYQKPYDLIFPSHWKFRREVQRAVQCLRDTGKELISRSRKALLMGEDLPNNILGNVMKYSNPSEDQFDMETMVDEFLTFFVAGQESTSNLLAFTMVQLGRHPEILKRVRDEIDAVVGDKDFIEYEDVMKMEYTLLVLKETLRLYPPVTGTVRRLAYDMIVCGHNVPAGSNVQMSHYIMARMEQFFKNPLTFDPERFLRDEDKPLYTYFPFSLGTRSCIGQQFALIEARVILAKLYQNYDFKLDPTQSFEILDQLTLKPKGQCMNYIYSRQ</sequence>
<keyword evidence="3" id="KW-0560">Oxidoreductase</keyword>
<dbReference type="GO" id="GO:0006707">
    <property type="term" value="P:cholesterol catabolic process"/>
    <property type="evidence" value="ECO:0007669"/>
    <property type="project" value="InterPro"/>
</dbReference>
<dbReference type="EMBL" id="JAIZAY010000003">
    <property type="protein sequence ID" value="KAJ8045984.1"/>
    <property type="molecule type" value="Genomic_DNA"/>
</dbReference>
<keyword evidence="4" id="KW-0812">Transmembrane</keyword>
<accession>A0A9Q1CK08</accession>
<feature type="binding site" description="axial binding residue" evidence="2">
    <location>
        <position position="445"/>
    </location>
    <ligand>
        <name>heme</name>
        <dbReference type="ChEBI" id="CHEBI:30413"/>
    </ligand>
    <ligandPart>
        <name>Fe</name>
        <dbReference type="ChEBI" id="CHEBI:18248"/>
    </ligandPart>
</feature>
<comment type="cofactor">
    <cofactor evidence="2">
        <name>heme</name>
        <dbReference type="ChEBI" id="CHEBI:30413"/>
    </cofactor>
</comment>
<evidence type="ECO:0000313" key="5">
    <source>
        <dbReference type="EMBL" id="KAJ8045984.1"/>
    </source>
</evidence>
<keyword evidence="2 3" id="KW-0408">Iron</keyword>
<keyword evidence="4" id="KW-1133">Transmembrane helix</keyword>
<evidence type="ECO:0000256" key="3">
    <source>
        <dbReference type="RuleBase" id="RU000461"/>
    </source>
</evidence>
<protein>
    <submittedName>
        <fullName evidence="5">Cholesterol 24-hydroxylase</fullName>
    </submittedName>
</protein>
<dbReference type="PRINTS" id="PR00385">
    <property type="entry name" value="P450"/>
</dbReference>
<dbReference type="SUPFAM" id="SSF48264">
    <property type="entry name" value="Cytochrome P450"/>
    <property type="match status" value="1"/>
</dbReference>
<dbReference type="PANTHER" id="PTHR24293">
    <property type="entry name" value="CYTOCHROME P450 FAMILY 46 SUBFAMILY A"/>
    <property type="match status" value="1"/>
</dbReference>
<organism evidence="5 6">
    <name type="scientific">Holothuria leucospilota</name>
    <name type="common">Black long sea cucumber</name>
    <name type="synonym">Mertensiothuria leucospilota</name>
    <dbReference type="NCBI Taxonomy" id="206669"/>
    <lineage>
        <taxon>Eukaryota</taxon>
        <taxon>Metazoa</taxon>
        <taxon>Echinodermata</taxon>
        <taxon>Eleutherozoa</taxon>
        <taxon>Echinozoa</taxon>
        <taxon>Holothuroidea</taxon>
        <taxon>Aspidochirotacea</taxon>
        <taxon>Aspidochirotida</taxon>
        <taxon>Holothuriidae</taxon>
        <taxon>Holothuria</taxon>
    </lineage>
</organism>
<keyword evidence="2 3" id="KW-0479">Metal-binding</keyword>